<dbReference type="InterPro" id="IPR009187">
    <property type="entry name" value="Prok_Ku"/>
</dbReference>
<dbReference type="HAMAP" id="MF_01875">
    <property type="entry name" value="Prokaryotic_Ku"/>
    <property type="match status" value="1"/>
</dbReference>
<name>A0ABQ3T2K4_9ACTN</name>
<comment type="function">
    <text evidence="3">With LigD forms a non-homologous end joining (NHEJ) DNA repair enzyme, which repairs dsDNA breaks with reduced fidelity. Binds linear dsDNA with 5'- and 3'- overhangs but not closed circular dsDNA nor ssDNA. Recruits and stimulates the ligase activity of LigD.</text>
</comment>
<dbReference type="EMBL" id="BNED01000002">
    <property type="protein sequence ID" value="GHI74613.1"/>
    <property type="molecule type" value="Genomic_DNA"/>
</dbReference>
<dbReference type="PIRSF" id="PIRSF006493">
    <property type="entry name" value="Prok_Ku"/>
    <property type="match status" value="1"/>
</dbReference>
<keyword evidence="7" id="KW-1185">Reference proteome</keyword>
<dbReference type="Proteomes" id="UP000608522">
    <property type="component" value="Unassembled WGS sequence"/>
</dbReference>
<evidence type="ECO:0000259" key="5">
    <source>
        <dbReference type="SMART" id="SM00559"/>
    </source>
</evidence>
<dbReference type="CDD" id="cd00789">
    <property type="entry name" value="KU_like"/>
    <property type="match status" value="1"/>
</dbReference>
<evidence type="ECO:0000256" key="2">
    <source>
        <dbReference type="ARBA" id="ARBA00023172"/>
    </source>
</evidence>
<gene>
    <name evidence="6" type="primary">ku_2</name>
    <name evidence="3" type="synonym">ku</name>
    <name evidence="6" type="ORF">Sspor_01740</name>
</gene>
<evidence type="ECO:0000256" key="1">
    <source>
        <dbReference type="ARBA" id="ARBA00023125"/>
    </source>
</evidence>
<evidence type="ECO:0000256" key="4">
    <source>
        <dbReference type="SAM" id="MobiDB-lite"/>
    </source>
</evidence>
<dbReference type="Gene3D" id="2.40.290.10">
    <property type="match status" value="1"/>
</dbReference>
<dbReference type="RefSeq" id="WP_202197220.1">
    <property type="nucleotide sequence ID" value="NZ_BAAATO010000022.1"/>
</dbReference>
<comment type="subunit">
    <text evidence="3">Homodimer. Interacts with LigD.</text>
</comment>
<sequence length="338" mass="36927">MARPVWAGVLSFGLVSLPVSLYTATDSHTIHFHQLQRGTSDRIRNRRVNERTGKEVELEEIVKGFDTGEEYVLVEPGELDEIAPGRSRTIEISGFVDLDTVDPIFFDKTYYLGPKGKEYAKVYGLLEQALEESNRAGIATFVMRGRECLVALKAEKGLLAVHTLHWSDEIRDPRKEIPDLPEAGKASAGELKMAHQLIDALAIDWRPEDYRDVYQEKVAALITAKQAGETVEKAEPAPKATGAVDLMEALRASVERARSPKDTGEKASTSTARTKNAGKGSRGAKKRTTGSSGTSRARSLQSLTKAELYEKATKAGIRGRSGMSHDELADALAGTKSD</sequence>
<accession>A0ABQ3T2K4</accession>
<dbReference type="SMART" id="SM00559">
    <property type="entry name" value="Ku78"/>
    <property type="match status" value="1"/>
</dbReference>
<protein>
    <recommendedName>
        <fullName evidence="3">Non-homologous end joining protein Ku</fullName>
    </recommendedName>
</protein>
<proteinExistence type="inferred from homology"/>
<comment type="caution">
    <text evidence="6">The sequence shown here is derived from an EMBL/GenBank/DDBJ whole genome shotgun (WGS) entry which is preliminary data.</text>
</comment>
<feature type="domain" description="Ku" evidence="5">
    <location>
        <begin position="53"/>
        <end position="182"/>
    </location>
</feature>
<keyword evidence="3" id="KW-0227">DNA damage</keyword>
<organism evidence="6 7">
    <name type="scientific">Streptomyces spororaveus</name>
    <dbReference type="NCBI Taxonomy" id="284039"/>
    <lineage>
        <taxon>Bacteria</taxon>
        <taxon>Bacillati</taxon>
        <taxon>Actinomycetota</taxon>
        <taxon>Actinomycetes</taxon>
        <taxon>Kitasatosporales</taxon>
        <taxon>Streptomycetaceae</taxon>
        <taxon>Streptomyces</taxon>
    </lineage>
</organism>
<dbReference type="PANTHER" id="PTHR41251:SF1">
    <property type="entry name" value="NON-HOMOLOGOUS END JOINING PROTEIN KU"/>
    <property type="match status" value="1"/>
</dbReference>
<keyword evidence="1 3" id="KW-0238">DNA-binding</keyword>
<keyword evidence="3" id="KW-0234">DNA repair</keyword>
<dbReference type="Pfam" id="PF02735">
    <property type="entry name" value="Ku"/>
    <property type="match status" value="1"/>
</dbReference>
<keyword evidence="2 3" id="KW-0233">DNA recombination</keyword>
<comment type="similarity">
    <text evidence="3">Belongs to the prokaryotic Ku family.</text>
</comment>
<evidence type="ECO:0000256" key="3">
    <source>
        <dbReference type="HAMAP-Rule" id="MF_01875"/>
    </source>
</evidence>
<dbReference type="NCBIfam" id="TIGR02772">
    <property type="entry name" value="Ku_bact"/>
    <property type="match status" value="1"/>
</dbReference>
<evidence type="ECO:0000313" key="6">
    <source>
        <dbReference type="EMBL" id="GHI74613.1"/>
    </source>
</evidence>
<dbReference type="SUPFAM" id="SSF100939">
    <property type="entry name" value="SPOC domain-like"/>
    <property type="match status" value="1"/>
</dbReference>
<feature type="compositionally biased region" description="Basic and acidic residues" evidence="4">
    <location>
        <begin position="254"/>
        <end position="265"/>
    </location>
</feature>
<feature type="region of interest" description="Disordered" evidence="4">
    <location>
        <begin position="254"/>
        <end position="338"/>
    </location>
</feature>
<dbReference type="PANTHER" id="PTHR41251">
    <property type="entry name" value="NON-HOMOLOGOUS END JOINING PROTEIN KU"/>
    <property type="match status" value="1"/>
</dbReference>
<feature type="compositionally biased region" description="Low complexity" evidence="4">
    <location>
        <begin position="289"/>
        <end position="299"/>
    </location>
</feature>
<dbReference type="InterPro" id="IPR016194">
    <property type="entry name" value="SPOC-like_C_dom_sf"/>
</dbReference>
<dbReference type="InterPro" id="IPR006164">
    <property type="entry name" value="DNA_bd_Ku70/Ku80"/>
</dbReference>
<reference evidence="7" key="1">
    <citation type="submission" date="2023-07" db="EMBL/GenBank/DDBJ databases">
        <title>Whole genome shotgun sequence of Streptomyces spororaveus NBRC 15456.</title>
        <authorList>
            <person name="Komaki H."/>
            <person name="Tamura T."/>
        </authorList>
    </citation>
    <scope>NUCLEOTIDE SEQUENCE [LARGE SCALE GENOMIC DNA]</scope>
    <source>
        <strain evidence="7">NBRC 15456</strain>
    </source>
</reference>
<evidence type="ECO:0000313" key="7">
    <source>
        <dbReference type="Proteomes" id="UP000608522"/>
    </source>
</evidence>